<dbReference type="Pfam" id="PF05130">
    <property type="entry name" value="FlgN"/>
    <property type="match status" value="1"/>
</dbReference>
<evidence type="ECO:0000256" key="2">
    <source>
        <dbReference type="SAM" id="MobiDB-lite"/>
    </source>
</evidence>
<evidence type="ECO:0000256" key="1">
    <source>
        <dbReference type="ARBA" id="ARBA00022795"/>
    </source>
</evidence>
<evidence type="ECO:0000313" key="3">
    <source>
        <dbReference type="EMBL" id="ROP44853.1"/>
    </source>
</evidence>
<dbReference type="GO" id="GO:0044780">
    <property type="term" value="P:bacterial-type flagellum assembly"/>
    <property type="evidence" value="ECO:0007669"/>
    <property type="project" value="InterPro"/>
</dbReference>
<keyword evidence="1" id="KW-1005">Bacterial flagellum biogenesis</keyword>
<feature type="region of interest" description="Disordered" evidence="2">
    <location>
        <begin position="142"/>
        <end position="163"/>
    </location>
</feature>
<sequence length="174" mass="18595">MGLAELSNVLWREREVLELLLFKLEEEQLVLASGRTRWLPHATREVEVVLDQVRAAELERAVHVEAVAAEIGAPAGAGLRQLSDVAPAPWDEVLSGHRDAFLVLTADISATAQANRDVLSSGRRALDDALASLGDVGRGAQGTPVVPVQTYGPRGGRHSARGADARARLVDEAL</sequence>
<dbReference type="InterPro" id="IPR007809">
    <property type="entry name" value="FlgN-like"/>
</dbReference>
<dbReference type="EMBL" id="RJKN01000002">
    <property type="protein sequence ID" value="ROP44853.1"/>
    <property type="molecule type" value="Genomic_DNA"/>
</dbReference>
<keyword evidence="4" id="KW-1185">Reference proteome</keyword>
<dbReference type="Gene3D" id="1.20.58.300">
    <property type="entry name" value="FlgN-like"/>
    <property type="match status" value="1"/>
</dbReference>
<dbReference type="Proteomes" id="UP000276232">
    <property type="component" value="Unassembled WGS sequence"/>
</dbReference>
<proteinExistence type="predicted"/>
<dbReference type="SUPFAM" id="SSF140566">
    <property type="entry name" value="FlgN-like"/>
    <property type="match status" value="1"/>
</dbReference>
<evidence type="ECO:0000313" key="4">
    <source>
        <dbReference type="Proteomes" id="UP000276232"/>
    </source>
</evidence>
<reference evidence="3 4" key="1">
    <citation type="journal article" date="2015" name="Stand. Genomic Sci.">
        <title>Genomic Encyclopedia of Bacterial and Archaeal Type Strains, Phase III: the genomes of soil and plant-associated and newly described type strains.</title>
        <authorList>
            <person name="Whitman W.B."/>
            <person name="Woyke T."/>
            <person name="Klenk H.P."/>
            <person name="Zhou Y."/>
            <person name="Lilburn T.G."/>
            <person name="Beck B.J."/>
            <person name="De Vos P."/>
            <person name="Vandamme P."/>
            <person name="Eisen J.A."/>
            <person name="Garrity G."/>
            <person name="Hugenholtz P."/>
            <person name="Kyrpides N.C."/>
        </authorList>
    </citation>
    <scope>NUCLEOTIDE SEQUENCE [LARGE SCALE GENOMIC DNA]</scope>
    <source>
        <strain evidence="3 4">CECT 7306</strain>
    </source>
</reference>
<accession>A0A3N1HQR6</accession>
<dbReference type="AlphaFoldDB" id="A0A3N1HQR6"/>
<dbReference type="InterPro" id="IPR036679">
    <property type="entry name" value="FlgN-like_sf"/>
</dbReference>
<organism evidence="3 4">
    <name type="scientific">Pseudokineococcus lusitanus</name>
    <dbReference type="NCBI Taxonomy" id="763993"/>
    <lineage>
        <taxon>Bacteria</taxon>
        <taxon>Bacillati</taxon>
        <taxon>Actinomycetota</taxon>
        <taxon>Actinomycetes</taxon>
        <taxon>Kineosporiales</taxon>
        <taxon>Kineosporiaceae</taxon>
        <taxon>Pseudokineococcus</taxon>
    </lineage>
</organism>
<protein>
    <submittedName>
        <fullName evidence="3">FlgN protein</fullName>
    </submittedName>
</protein>
<dbReference type="OrthoDB" id="3268384at2"/>
<name>A0A3N1HQR6_9ACTN</name>
<comment type="caution">
    <text evidence="3">The sequence shown here is derived from an EMBL/GenBank/DDBJ whole genome shotgun (WGS) entry which is preliminary data.</text>
</comment>
<dbReference type="RefSeq" id="WP_123379077.1">
    <property type="nucleotide sequence ID" value="NZ_RJKN01000002.1"/>
</dbReference>
<dbReference type="InParanoid" id="A0A3N1HQR6"/>
<gene>
    <name evidence="3" type="ORF">EDC03_0983</name>
</gene>